<dbReference type="InterPro" id="IPR007055">
    <property type="entry name" value="BON_dom"/>
</dbReference>
<proteinExistence type="predicted"/>
<dbReference type="AlphaFoldDB" id="A0A4P7ULV1"/>
<dbReference type="InterPro" id="IPR051686">
    <property type="entry name" value="Lipoprotein_DolP"/>
</dbReference>
<dbReference type="OrthoDB" id="7360581at2"/>
<evidence type="ECO:0000313" key="4">
    <source>
        <dbReference type="Proteomes" id="UP000297065"/>
    </source>
</evidence>
<dbReference type="Gene3D" id="3.30.1340.30">
    <property type="match status" value="2"/>
</dbReference>
<dbReference type="InterPro" id="IPR014004">
    <property type="entry name" value="Transpt-assoc_nodulatn_dom_bac"/>
</dbReference>
<dbReference type="PANTHER" id="PTHR34606:SF15">
    <property type="entry name" value="BON DOMAIN-CONTAINING PROTEIN"/>
    <property type="match status" value="1"/>
</dbReference>
<evidence type="ECO:0000259" key="2">
    <source>
        <dbReference type="PROSITE" id="PS50914"/>
    </source>
</evidence>
<feature type="chain" id="PRO_5020385081" evidence="1">
    <location>
        <begin position="22"/>
        <end position="189"/>
    </location>
</feature>
<accession>A0A4P7ULV1</accession>
<reference evidence="3 4" key="1">
    <citation type="submission" date="2019-02" db="EMBL/GenBank/DDBJ databases">
        <title>Complete Genome Sequence of Desulfovibrio desulfuricans IC1, a Sulfonate Utilizing Anaerobe.</title>
        <authorList>
            <person name="Day L.A."/>
            <person name="De Leon K.B."/>
            <person name="Wall J.D."/>
        </authorList>
    </citation>
    <scope>NUCLEOTIDE SEQUENCE [LARGE SCALE GENOMIC DNA]</scope>
    <source>
        <strain evidence="3 4">IC1</strain>
    </source>
</reference>
<dbReference type="SMART" id="SM00749">
    <property type="entry name" value="BON"/>
    <property type="match status" value="2"/>
</dbReference>
<dbReference type="PROSITE" id="PS50914">
    <property type="entry name" value="BON"/>
    <property type="match status" value="2"/>
</dbReference>
<name>A0A4P7ULV1_DESDE</name>
<feature type="domain" description="BON" evidence="2">
    <location>
        <begin position="123"/>
        <end position="189"/>
    </location>
</feature>
<dbReference type="PANTHER" id="PTHR34606">
    <property type="entry name" value="BON DOMAIN-CONTAINING PROTEIN"/>
    <property type="match status" value="1"/>
</dbReference>
<keyword evidence="1" id="KW-0732">Signal</keyword>
<feature type="signal peptide" evidence="1">
    <location>
        <begin position="1"/>
        <end position="21"/>
    </location>
</feature>
<dbReference type="Proteomes" id="UP000297065">
    <property type="component" value="Chromosome"/>
</dbReference>
<dbReference type="Pfam" id="PF04972">
    <property type="entry name" value="BON"/>
    <property type="match status" value="2"/>
</dbReference>
<feature type="domain" description="BON" evidence="2">
    <location>
        <begin position="44"/>
        <end position="112"/>
    </location>
</feature>
<evidence type="ECO:0000256" key="1">
    <source>
        <dbReference type="SAM" id="SignalP"/>
    </source>
</evidence>
<dbReference type="EMBL" id="CP036295">
    <property type="protein sequence ID" value="QCC85661.1"/>
    <property type="molecule type" value="Genomic_DNA"/>
</dbReference>
<protein>
    <submittedName>
        <fullName evidence="3">BON domain-containing protein</fullName>
    </submittedName>
</protein>
<sequence>MKNLCADLFVALIFTLGLAFAMSTMQDASAASNDLPQTAGEYFDDSVITTAVKSNILGEKGLSSLSINVETKDGVVTLSGKIDTAAHSDLAVRMAKKVNGVNGVVNNLIVDAAAHQSVGEYVDDASITAAVKANILKEKGLSTLNISVETKDNVVTLSGKTDSPEHSRLAARVAKRVNGVKAVVNKLKE</sequence>
<dbReference type="RefSeq" id="WP_136399808.1">
    <property type="nucleotide sequence ID" value="NZ_CP036295.1"/>
</dbReference>
<evidence type="ECO:0000313" key="3">
    <source>
        <dbReference type="EMBL" id="QCC85661.1"/>
    </source>
</evidence>
<organism evidence="3 4">
    <name type="scientific">Desulfovibrio desulfuricans</name>
    <dbReference type="NCBI Taxonomy" id="876"/>
    <lineage>
        <taxon>Bacteria</taxon>
        <taxon>Pseudomonadati</taxon>
        <taxon>Thermodesulfobacteriota</taxon>
        <taxon>Desulfovibrionia</taxon>
        <taxon>Desulfovibrionales</taxon>
        <taxon>Desulfovibrionaceae</taxon>
        <taxon>Desulfovibrio</taxon>
    </lineage>
</organism>
<gene>
    <name evidence="3" type="ORF">DDIC_07185</name>
</gene>